<name>A0AAD9SNP5_PHOAM</name>
<dbReference type="GO" id="GO:0046390">
    <property type="term" value="P:ribose phosphate biosynthetic process"/>
    <property type="evidence" value="ECO:0007669"/>
    <property type="project" value="TreeGrafter"/>
</dbReference>
<comment type="caution">
    <text evidence="2">The sequence shown here is derived from an EMBL/GenBank/DDBJ whole genome shotgun (WGS) entry which is preliminary data.</text>
</comment>
<dbReference type="InterPro" id="IPR029033">
    <property type="entry name" value="His_PPase_superfam"/>
</dbReference>
<dbReference type="Gene3D" id="3.40.50.1240">
    <property type="entry name" value="Phosphoglycerate mutase-like"/>
    <property type="match status" value="1"/>
</dbReference>
<sequence>MSDANATTPRVFIARHGETEWTISGQCTGNADIPLTENGEKQSKGTGEKLVGRGKLIDPAKLAHVFCSPRQRAIKTLDLLLGEDAKGTLESEKKLSITDDITEWDYGIYGPWFPCISWNRGRADMRSQKRASPQPKSRLSEPTRICLSGTFGLWDVREESEHPFDHSRCARGTLLIQRLRSPIQVQDRVDRLISNIKKIQKPFMHGGPAPDVLIVAHGHILRAFTKRWLEWDMGFPFTMMMEPGAIGVLSYAHHNIAEPAVLVGMAFPTTG</sequence>
<gene>
    <name evidence="2" type="ORF">N8I77_005217</name>
</gene>
<proteinExistence type="predicted"/>
<evidence type="ECO:0000256" key="1">
    <source>
        <dbReference type="PIRSR" id="PIRSR613078-2"/>
    </source>
</evidence>
<feature type="binding site" evidence="1">
    <location>
        <begin position="28"/>
        <end position="29"/>
    </location>
    <ligand>
        <name>substrate</name>
    </ligand>
</feature>
<protein>
    <submittedName>
        <fullName evidence="2">Uncharacterized protein</fullName>
    </submittedName>
</protein>
<dbReference type="SUPFAM" id="SSF53254">
    <property type="entry name" value="Phosphoglycerate mutase-like"/>
    <property type="match status" value="1"/>
</dbReference>
<dbReference type="SMART" id="SM00855">
    <property type="entry name" value="PGAM"/>
    <property type="match status" value="1"/>
</dbReference>
<feature type="binding site" evidence="1">
    <location>
        <position position="72"/>
    </location>
    <ligand>
        <name>substrate</name>
    </ligand>
</feature>
<dbReference type="GO" id="GO:0050278">
    <property type="term" value="F:sedoheptulose-bisphosphatase activity"/>
    <property type="evidence" value="ECO:0007669"/>
    <property type="project" value="TreeGrafter"/>
</dbReference>
<dbReference type="PANTHER" id="PTHR48100">
    <property type="entry name" value="BROAD-SPECIFICITY PHOSPHATASE YOR283W-RELATED"/>
    <property type="match status" value="1"/>
</dbReference>
<reference evidence="2" key="1">
    <citation type="submission" date="2023-06" db="EMBL/GenBank/DDBJ databases">
        <authorList>
            <person name="Noh H."/>
        </authorList>
    </citation>
    <scope>NUCLEOTIDE SEQUENCE</scope>
    <source>
        <strain evidence="2">DUCC20226</strain>
    </source>
</reference>
<dbReference type="EMBL" id="JAUJFL010000002">
    <property type="protein sequence ID" value="KAK2611899.1"/>
    <property type="molecule type" value="Genomic_DNA"/>
</dbReference>
<dbReference type="CDD" id="cd07067">
    <property type="entry name" value="HP_PGM_like"/>
    <property type="match status" value="1"/>
</dbReference>
<dbReference type="Proteomes" id="UP001265746">
    <property type="component" value="Unassembled WGS sequence"/>
</dbReference>
<organism evidence="2 3">
    <name type="scientific">Phomopsis amygdali</name>
    <name type="common">Fusicoccum amygdali</name>
    <dbReference type="NCBI Taxonomy" id="1214568"/>
    <lineage>
        <taxon>Eukaryota</taxon>
        <taxon>Fungi</taxon>
        <taxon>Dikarya</taxon>
        <taxon>Ascomycota</taxon>
        <taxon>Pezizomycotina</taxon>
        <taxon>Sordariomycetes</taxon>
        <taxon>Sordariomycetidae</taxon>
        <taxon>Diaporthales</taxon>
        <taxon>Diaporthaceae</taxon>
        <taxon>Diaporthe</taxon>
    </lineage>
</organism>
<dbReference type="Pfam" id="PF00300">
    <property type="entry name" value="His_Phos_1"/>
    <property type="match status" value="2"/>
</dbReference>
<accession>A0AAD9SNP5</accession>
<dbReference type="PANTHER" id="PTHR48100:SF15">
    <property type="entry name" value="SEDOHEPTULOSE 1,7-BISPHOSPHATASE"/>
    <property type="match status" value="1"/>
</dbReference>
<dbReference type="AlphaFoldDB" id="A0AAD9SNP5"/>
<evidence type="ECO:0000313" key="2">
    <source>
        <dbReference type="EMBL" id="KAK2611899.1"/>
    </source>
</evidence>
<dbReference type="InterPro" id="IPR013078">
    <property type="entry name" value="His_Pase_superF_clade-1"/>
</dbReference>
<dbReference type="InterPro" id="IPR050275">
    <property type="entry name" value="PGM_Phosphatase"/>
</dbReference>
<keyword evidence="3" id="KW-1185">Reference proteome</keyword>
<evidence type="ECO:0000313" key="3">
    <source>
        <dbReference type="Proteomes" id="UP001265746"/>
    </source>
</evidence>